<dbReference type="SUPFAM" id="SSF53850">
    <property type="entry name" value="Periplasmic binding protein-like II"/>
    <property type="match status" value="2"/>
</dbReference>
<dbReference type="AlphaFoldDB" id="K2K2M5"/>
<keyword evidence="4" id="KW-1185">Reference proteome</keyword>
<dbReference type="OrthoDB" id="6838256at2"/>
<dbReference type="EMBL" id="AMRG01000014">
    <property type="protein sequence ID" value="EKE80927.1"/>
    <property type="molecule type" value="Genomic_DNA"/>
</dbReference>
<comment type="caution">
    <text evidence="3">The sequence shown here is derived from an EMBL/GenBank/DDBJ whole genome shotgun (WGS) entry which is preliminary data.</text>
</comment>
<dbReference type="eggNOG" id="COG0834">
    <property type="taxonomic scope" value="Bacteria"/>
</dbReference>
<evidence type="ECO:0000313" key="4">
    <source>
        <dbReference type="Proteomes" id="UP000014115"/>
    </source>
</evidence>
<evidence type="ECO:0000313" key="3">
    <source>
        <dbReference type="EMBL" id="EKE80927.1"/>
    </source>
</evidence>
<feature type="signal peptide" evidence="2">
    <location>
        <begin position="1"/>
        <end position="25"/>
    </location>
</feature>
<dbReference type="Proteomes" id="UP000014115">
    <property type="component" value="Unassembled WGS sequence"/>
</dbReference>
<gene>
    <name evidence="3" type="ORF">A10D4_11084</name>
</gene>
<evidence type="ECO:0000256" key="1">
    <source>
        <dbReference type="ARBA" id="ARBA00010333"/>
    </source>
</evidence>
<reference evidence="3 4" key="1">
    <citation type="journal article" date="2012" name="J. Bacteriol.">
        <title>Genome Sequence of Idiomarina xiamenensis Type Strain 10-D-4.</title>
        <authorList>
            <person name="Lai Q."/>
            <person name="Wang L."/>
            <person name="Wang W."/>
            <person name="Shao Z."/>
        </authorList>
    </citation>
    <scope>NUCLEOTIDE SEQUENCE [LARGE SCALE GENOMIC DNA]</scope>
    <source>
        <strain evidence="3 4">10-D-4</strain>
    </source>
</reference>
<sequence>MTKLLLISLYISLLFVSGHCGFAMADQQAPPPTAQIALQQTTTQQATELTFREPGNDQLGGYVKALLSEAYAALDVDLTYVTLPRLRSLIEADRGSIAGELARLPGLDGEYQNLIQVPFPLYQFSLVLVADRRRCGICELEDVHSIAFPSGMESINSLLEARRYANPTVAANQLEQVVSLLLTGRVEGAIMTNFQYRQANLPEREDYIAVTLYEQPAYHYLNSHHQALVAPLVRQLLTMQNNGRLRELRKQFDIHTDNFTDVPTQVPAIHATSHTLRGYTEVNGEGIYWRIIAAIFAPLTDDLTLSASNWARATQMLSEQRADILVGSWHSKPPPGTILAPTQIDYSDPLLMFAADQQQIDAVLAGDASKPVCQQAGLPFRQYLPKQIPIYEANTSLDCFAMLDLGRVAAVLDYRRNLPDWIDSPYAAHQLHGREPVFLAFPDTLAGRQLRNWWELQFRQAVKNGQIKQWFPAAALIDTHLLPDHHHHQQ</sequence>
<evidence type="ECO:0000256" key="2">
    <source>
        <dbReference type="SAM" id="SignalP"/>
    </source>
</evidence>
<dbReference type="RefSeq" id="WP_008489568.1">
    <property type="nucleotide sequence ID" value="NZ_AMRG01000014.1"/>
</dbReference>
<comment type="similarity">
    <text evidence="1">Belongs to the bacterial solute-binding protein 3 family.</text>
</comment>
<proteinExistence type="inferred from homology"/>
<protein>
    <submittedName>
        <fullName evidence="3">ABC transporter substrate-binding protein</fullName>
    </submittedName>
</protein>
<dbReference type="PANTHER" id="PTHR35936:SF19">
    <property type="entry name" value="AMINO-ACID-BINDING PROTEIN YXEM-RELATED"/>
    <property type="match status" value="1"/>
</dbReference>
<dbReference type="PATRIC" id="fig|740709.3.peg.2239"/>
<name>K2K2M5_9GAMM</name>
<dbReference type="PANTHER" id="PTHR35936">
    <property type="entry name" value="MEMBRANE-BOUND LYTIC MUREIN TRANSGLYCOSYLASE F"/>
    <property type="match status" value="1"/>
</dbReference>
<dbReference type="STRING" id="740709.A10D4_11084"/>
<accession>K2K2M5</accession>
<feature type="chain" id="PRO_5003859493" evidence="2">
    <location>
        <begin position="26"/>
        <end position="490"/>
    </location>
</feature>
<keyword evidence="2" id="KW-0732">Signal</keyword>
<organism evidence="3 4">
    <name type="scientific">Idiomarina xiamenensis 10-D-4</name>
    <dbReference type="NCBI Taxonomy" id="740709"/>
    <lineage>
        <taxon>Bacteria</taxon>
        <taxon>Pseudomonadati</taxon>
        <taxon>Pseudomonadota</taxon>
        <taxon>Gammaproteobacteria</taxon>
        <taxon>Alteromonadales</taxon>
        <taxon>Idiomarinaceae</taxon>
        <taxon>Idiomarina</taxon>
    </lineage>
</organism>